<dbReference type="GO" id="GO:0005524">
    <property type="term" value="F:ATP binding"/>
    <property type="evidence" value="ECO:0007669"/>
    <property type="project" value="UniProtKB-UniRule"/>
</dbReference>
<evidence type="ECO:0000259" key="2">
    <source>
        <dbReference type="PROSITE" id="PS50975"/>
    </source>
</evidence>
<keyword evidence="1" id="KW-0547">Nucleotide-binding</keyword>
<dbReference type="AlphaFoldDB" id="A0A1F6MQ19"/>
<protein>
    <recommendedName>
        <fullName evidence="2">ATP-grasp domain-containing protein</fullName>
    </recommendedName>
</protein>
<accession>A0A1F6MQ19</accession>
<evidence type="ECO:0000313" key="3">
    <source>
        <dbReference type="EMBL" id="OGH73746.1"/>
    </source>
</evidence>
<evidence type="ECO:0000313" key="4">
    <source>
        <dbReference type="Proteomes" id="UP000177457"/>
    </source>
</evidence>
<feature type="domain" description="ATP-grasp" evidence="2">
    <location>
        <begin position="107"/>
        <end position="328"/>
    </location>
</feature>
<dbReference type="Gene3D" id="3.30.470.20">
    <property type="entry name" value="ATP-grasp fold, B domain"/>
    <property type="match status" value="1"/>
</dbReference>
<dbReference type="EMBL" id="MFQE01000019">
    <property type="protein sequence ID" value="OGH73746.1"/>
    <property type="molecule type" value="Genomic_DNA"/>
</dbReference>
<comment type="caution">
    <text evidence="3">The sequence shown here is derived from an EMBL/GenBank/DDBJ whole genome shotgun (WGS) entry which is preliminary data.</text>
</comment>
<dbReference type="SUPFAM" id="SSF56059">
    <property type="entry name" value="Glutathione synthetase ATP-binding domain-like"/>
    <property type="match status" value="1"/>
</dbReference>
<organism evidence="3 4">
    <name type="scientific">Candidatus Magasanikbacteria bacterium RIFCSPHIGHO2_02_FULL_51_14</name>
    <dbReference type="NCBI Taxonomy" id="1798683"/>
    <lineage>
        <taxon>Bacteria</taxon>
        <taxon>Candidatus Magasanikiibacteriota</taxon>
    </lineage>
</organism>
<dbReference type="InterPro" id="IPR003806">
    <property type="entry name" value="ATP-grasp_PylC-type"/>
</dbReference>
<dbReference type="GO" id="GO:0046872">
    <property type="term" value="F:metal ion binding"/>
    <property type="evidence" value="ECO:0007669"/>
    <property type="project" value="InterPro"/>
</dbReference>
<gene>
    <name evidence="3" type="ORF">A3C90_01700</name>
</gene>
<dbReference type="Pfam" id="PF02655">
    <property type="entry name" value="ATP-grasp_3"/>
    <property type="match status" value="1"/>
</dbReference>
<reference evidence="3 4" key="1">
    <citation type="journal article" date="2016" name="Nat. Commun.">
        <title>Thousands of microbial genomes shed light on interconnected biogeochemical processes in an aquifer system.</title>
        <authorList>
            <person name="Anantharaman K."/>
            <person name="Brown C.T."/>
            <person name="Hug L.A."/>
            <person name="Sharon I."/>
            <person name="Castelle C.J."/>
            <person name="Probst A.J."/>
            <person name="Thomas B.C."/>
            <person name="Singh A."/>
            <person name="Wilkins M.J."/>
            <person name="Karaoz U."/>
            <person name="Brodie E.L."/>
            <person name="Williams K.H."/>
            <person name="Hubbard S.S."/>
            <person name="Banfield J.F."/>
        </authorList>
    </citation>
    <scope>NUCLEOTIDE SEQUENCE [LARGE SCALE GENOMIC DNA]</scope>
</reference>
<keyword evidence="1" id="KW-0067">ATP-binding</keyword>
<dbReference type="InterPro" id="IPR011761">
    <property type="entry name" value="ATP-grasp"/>
</dbReference>
<sequence length="373" mass="42272">MQALYDHLKQHPIVYITRDIERALGLPLDTTGYSIISNKTDLVKLPEDRTHIVLIDSDRPLDTWQLLKHQETRNKIQTISNIQYPISVLVFKNTVQIERICAEQGWKLLNPSAGLSNRVEEKVSQVEWLGELAKYLPPHAVGACKDIAWNGEPFVLQFNRSHTGIGTFLIESGEQLEKLIQKIPNRPVRTLEYVDGPIFTVNTVVTSAGILVGNISYQITGLAPFTRNRFATIGNDWGFANKLLKDKQKEQIRRIATDIGEKLRTDGWKGLFGIDIILEEKTGGLYLIEVNARQPASVVYESQLQKKSEIKNLKSEISTFEAHLASILDLDLSYHSLIPIANGSQVFDRKNNKVYRFDHSVITEHGKIAHRFP</sequence>
<proteinExistence type="predicted"/>
<dbReference type="STRING" id="1798683.A3C90_01700"/>
<name>A0A1F6MQ19_9BACT</name>
<evidence type="ECO:0000256" key="1">
    <source>
        <dbReference type="PROSITE-ProRule" id="PRU00409"/>
    </source>
</evidence>
<dbReference type="Proteomes" id="UP000177457">
    <property type="component" value="Unassembled WGS sequence"/>
</dbReference>
<dbReference type="PROSITE" id="PS50975">
    <property type="entry name" value="ATP_GRASP"/>
    <property type="match status" value="1"/>
</dbReference>